<dbReference type="NCBIfam" id="TIGR03448">
    <property type="entry name" value="mycothiol_MshD"/>
    <property type="match status" value="1"/>
</dbReference>
<feature type="binding site" evidence="4">
    <location>
        <position position="195"/>
    </location>
    <ligand>
        <name>1D-myo-inositol 2-(L-cysteinylamino)-2-deoxy-alpha-D-glucopyranoside</name>
        <dbReference type="ChEBI" id="CHEBI:58887"/>
    </ligand>
</feature>
<dbReference type="SUPFAM" id="SSF55729">
    <property type="entry name" value="Acyl-CoA N-acyltransferases (Nat)"/>
    <property type="match status" value="2"/>
</dbReference>
<dbReference type="PANTHER" id="PTHR43420">
    <property type="entry name" value="ACETYLTRANSFERASE"/>
    <property type="match status" value="1"/>
</dbReference>
<feature type="binding site" evidence="4">
    <location>
        <begin position="258"/>
        <end position="260"/>
    </location>
    <ligand>
        <name>acetyl-CoA</name>
        <dbReference type="ChEBI" id="CHEBI:57288"/>
        <label>2</label>
    </ligand>
</feature>
<comment type="caution">
    <text evidence="4">Lacks conserved residue(s) required for the propagation of feature annotation.</text>
</comment>
<proteinExistence type="inferred from homology"/>
<dbReference type="EC" id="2.3.1.189" evidence="4"/>
<feature type="binding site" evidence="4">
    <location>
        <position position="292"/>
    </location>
    <ligand>
        <name>1D-myo-inositol 2-(L-cysteinylamino)-2-deoxy-alpha-D-glucopyranoside</name>
        <dbReference type="ChEBI" id="CHEBI:58887"/>
    </ligand>
</feature>
<dbReference type="HAMAP" id="MF_01698">
    <property type="entry name" value="MshD"/>
    <property type="match status" value="1"/>
</dbReference>
<evidence type="ECO:0000259" key="5">
    <source>
        <dbReference type="PROSITE" id="PS51186"/>
    </source>
</evidence>
<comment type="subunit">
    <text evidence="4">Monomer.</text>
</comment>
<feature type="binding site" evidence="4">
    <location>
        <begin position="297"/>
        <end position="302"/>
    </location>
    <ligand>
        <name>acetyl-CoA</name>
        <dbReference type="ChEBI" id="CHEBI:57288"/>
        <label>2</label>
    </ligand>
</feature>
<dbReference type="Pfam" id="PF13508">
    <property type="entry name" value="Acetyltransf_7"/>
    <property type="match status" value="1"/>
</dbReference>
<dbReference type="InterPro" id="IPR017813">
    <property type="entry name" value="Mycothiol_AcTrfase"/>
</dbReference>
<feature type="binding site" evidence="4">
    <location>
        <position position="254"/>
    </location>
    <ligand>
        <name>1D-myo-inositol 2-(L-cysteinylamino)-2-deoxy-alpha-D-glucopyranoside</name>
        <dbReference type="ChEBI" id="CHEBI:58887"/>
    </ligand>
</feature>
<dbReference type="InterPro" id="IPR050680">
    <property type="entry name" value="YpeA/RimI_acetyltransf"/>
</dbReference>
<dbReference type="EMBL" id="JACHNA010000001">
    <property type="protein sequence ID" value="MBB4735758.1"/>
    <property type="molecule type" value="Genomic_DNA"/>
</dbReference>
<feature type="domain" description="N-acetyltransferase" evidence="5">
    <location>
        <begin position="168"/>
        <end position="324"/>
    </location>
</feature>
<feature type="binding site" evidence="4">
    <location>
        <begin position="85"/>
        <end position="87"/>
    </location>
    <ligand>
        <name>acetyl-CoA</name>
        <dbReference type="ChEBI" id="CHEBI:57288"/>
        <label>1</label>
    </ligand>
</feature>
<feature type="binding site" evidence="4">
    <location>
        <begin position="265"/>
        <end position="271"/>
    </location>
    <ligand>
        <name>acetyl-CoA</name>
        <dbReference type="ChEBI" id="CHEBI:57288"/>
        <label>2</label>
    </ligand>
</feature>
<name>A0A7W7GP66_9MICC</name>
<accession>A0A7W7GP66</accession>
<comment type="function">
    <text evidence="4">Catalyzes the transfer of acetyl from acetyl-CoA to desacetylmycothiol (Cys-GlcN-Ins) to form mycothiol.</text>
</comment>
<protein>
    <recommendedName>
        <fullName evidence="4">Mycothiol acetyltransferase</fullName>
        <shortName evidence="4">MSH acetyltransferase</shortName>
        <ecNumber evidence="4">2.3.1.189</ecNumber>
    </recommendedName>
    <alternativeName>
        <fullName evidence="4">Mycothiol synthase</fullName>
    </alternativeName>
</protein>
<evidence type="ECO:0000256" key="4">
    <source>
        <dbReference type="HAMAP-Rule" id="MF_01698"/>
    </source>
</evidence>
<dbReference type="RefSeq" id="WP_184241432.1">
    <property type="nucleotide sequence ID" value="NZ_JACHNA010000001.1"/>
</dbReference>
<comment type="similarity">
    <text evidence="4">Belongs to the acetyltransferase family. MshD subfamily.</text>
</comment>
<sequence>MTDSSTTALPPVVPAGAAEVESALATAAAAEHADGHPPFSDQTRALLRRGGHELLLLARADDARSDEAAGAAVVVREGGDLLVELVVHPQHRRRGVGRALAEAAAGHLRAQHPDAVDQGGVVAWAHGTLPGSDRLARAHGLSPVRELRRMRLDAGQAPSSASEPPEGVRLRGFRPGQDDAAWLALNAVAFAEHPEQGSLTQQDLEDRMGEDWFEADGLLLAEREEDGALLGFHWTKHPAAAADEPAAARGPEGEVYAVGVSPQAQGTGLGRALTLAGVHRMLERGARRVLLYVDADNTAAVHLYERLGFVLDAADTQHRLARAD</sequence>
<dbReference type="PROSITE" id="PS51186">
    <property type="entry name" value="GNAT"/>
    <property type="match status" value="1"/>
</dbReference>
<dbReference type="PIRSF" id="PIRSF021524">
    <property type="entry name" value="MSH_acetyltransferase"/>
    <property type="match status" value="1"/>
</dbReference>
<dbReference type="Pfam" id="PF00583">
    <property type="entry name" value="Acetyltransf_1"/>
    <property type="match status" value="1"/>
</dbReference>
<dbReference type="CDD" id="cd04301">
    <property type="entry name" value="NAT_SF"/>
    <property type="match status" value="2"/>
</dbReference>
<dbReference type="AlphaFoldDB" id="A0A7W7GP66"/>
<reference evidence="6 7" key="1">
    <citation type="submission" date="2020-08" db="EMBL/GenBank/DDBJ databases">
        <title>Sequencing the genomes of 1000 actinobacteria strains.</title>
        <authorList>
            <person name="Klenk H.-P."/>
        </authorList>
    </citation>
    <scope>NUCLEOTIDE SEQUENCE [LARGE SCALE GENOMIC DNA]</scope>
    <source>
        <strain evidence="6 7">DSM 23974</strain>
    </source>
</reference>
<dbReference type="GO" id="GO:0035447">
    <property type="term" value="F:mycothiol synthase activity"/>
    <property type="evidence" value="ECO:0007669"/>
    <property type="project" value="UniProtKB-UniRule"/>
</dbReference>
<dbReference type="PANTHER" id="PTHR43420:SF12">
    <property type="entry name" value="N-ACETYLTRANSFERASE DOMAIN-CONTAINING PROTEIN"/>
    <property type="match status" value="1"/>
</dbReference>
<evidence type="ECO:0000256" key="2">
    <source>
        <dbReference type="ARBA" id="ARBA00022737"/>
    </source>
</evidence>
<comment type="catalytic activity">
    <reaction evidence="4">
        <text>1D-myo-inositol 2-(L-cysteinylamino)-2-deoxy-alpha-D-glucopyranoside + acetyl-CoA = mycothiol + CoA + H(+)</text>
        <dbReference type="Rhea" id="RHEA:26172"/>
        <dbReference type="ChEBI" id="CHEBI:15378"/>
        <dbReference type="ChEBI" id="CHEBI:16768"/>
        <dbReference type="ChEBI" id="CHEBI:57287"/>
        <dbReference type="ChEBI" id="CHEBI:57288"/>
        <dbReference type="ChEBI" id="CHEBI:58887"/>
        <dbReference type="EC" id="2.3.1.189"/>
    </reaction>
</comment>
<evidence type="ECO:0000313" key="6">
    <source>
        <dbReference type="EMBL" id="MBB4735758.1"/>
    </source>
</evidence>
<feature type="binding site" evidence="4">
    <location>
        <position position="236"/>
    </location>
    <ligand>
        <name>1D-myo-inositol 2-(L-cysteinylamino)-2-deoxy-alpha-D-glucopyranoside</name>
        <dbReference type="ChEBI" id="CHEBI:58887"/>
    </ligand>
</feature>
<dbReference type="InterPro" id="IPR016181">
    <property type="entry name" value="Acyl_CoA_acyltransferase"/>
</dbReference>
<comment type="caution">
    <text evidence="6">The sequence shown here is derived from an EMBL/GenBank/DDBJ whole genome shotgun (WGS) entry which is preliminary data.</text>
</comment>
<dbReference type="Proteomes" id="UP000540191">
    <property type="component" value="Unassembled WGS sequence"/>
</dbReference>
<keyword evidence="7" id="KW-1185">Reference proteome</keyword>
<feature type="binding site" evidence="4">
    <location>
        <position position="41"/>
    </location>
    <ligand>
        <name>1D-myo-inositol 2-(L-cysteinylamino)-2-deoxy-alpha-D-glucopyranoside</name>
        <dbReference type="ChEBI" id="CHEBI:58887"/>
    </ligand>
</feature>
<organism evidence="6 7">
    <name type="scientific">Micrococcus cohnii</name>
    <dbReference type="NCBI Taxonomy" id="993416"/>
    <lineage>
        <taxon>Bacteria</taxon>
        <taxon>Bacillati</taxon>
        <taxon>Actinomycetota</taxon>
        <taxon>Actinomycetes</taxon>
        <taxon>Micrococcales</taxon>
        <taxon>Micrococcaceae</taxon>
        <taxon>Micrococcus</taxon>
    </lineage>
</organism>
<keyword evidence="2 4" id="KW-0677">Repeat</keyword>
<dbReference type="GO" id="GO:0010125">
    <property type="term" value="P:mycothiol biosynthetic process"/>
    <property type="evidence" value="ECO:0007669"/>
    <property type="project" value="UniProtKB-UniRule"/>
</dbReference>
<evidence type="ECO:0000313" key="7">
    <source>
        <dbReference type="Proteomes" id="UP000540191"/>
    </source>
</evidence>
<evidence type="ECO:0000256" key="1">
    <source>
        <dbReference type="ARBA" id="ARBA00022679"/>
    </source>
</evidence>
<dbReference type="Gene3D" id="3.40.630.30">
    <property type="match status" value="1"/>
</dbReference>
<gene>
    <name evidence="4" type="primary">mshD</name>
    <name evidence="6" type="ORF">HDA30_001266</name>
</gene>
<evidence type="ECO:0000256" key="3">
    <source>
        <dbReference type="ARBA" id="ARBA00023315"/>
    </source>
</evidence>
<keyword evidence="3 4" id="KW-0012">Acyltransferase</keyword>
<dbReference type="InterPro" id="IPR000182">
    <property type="entry name" value="GNAT_dom"/>
</dbReference>
<keyword evidence="1 4" id="KW-0808">Transferase</keyword>